<dbReference type="PRINTS" id="PR00184">
    <property type="entry name" value="NEISSPPORIN"/>
</dbReference>
<organism evidence="13 14">
    <name type="scientific">Derxia gummosa DSM 723</name>
    <dbReference type="NCBI Taxonomy" id="1121388"/>
    <lineage>
        <taxon>Bacteria</taxon>
        <taxon>Pseudomonadati</taxon>
        <taxon>Pseudomonadota</taxon>
        <taxon>Betaproteobacteria</taxon>
        <taxon>Burkholderiales</taxon>
        <taxon>Alcaligenaceae</taxon>
        <taxon>Derxia</taxon>
    </lineage>
</organism>
<evidence type="ECO:0000256" key="8">
    <source>
        <dbReference type="ARBA" id="ARBA00023114"/>
    </source>
</evidence>
<keyword evidence="5" id="KW-0812">Transmembrane</keyword>
<evidence type="ECO:0000256" key="5">
    <source>
        <dbReference type="ARBA" id="ARBA00022692"/>
    </source>
</evidence>
<keyword evidence="7" id="KW-0406">Ion transport</keyword>
<feature type="signal peptide" evidence="11">
    <location>
        <begin position="1"/>
        <end position="25"/>
    </location>
</feature>
<comment type="subunit">
    <text evidence="2">Homotrimer.</text>
</comment>
<evidence type="ECO:0000256" key="4">
    <source>
        <dbReference type="ARBA" id="ARBA00022452"/>
    </source>
</evidence>
<comment type="subcellular location">
    <subcellularLocation>
        <location evidence="1">Cell outer membrane</location>
        <topology evidence="1">Multi-pass membrane protein</topology>
    </subcellularLocation>
</comment>
<dbReference type="PANTHER" id="PTHR34501:SF9">
    <property type="entry name" value="MAJOR OUTER MEMBRANE PROTEIN P.IA"/>
    <property type="match status" value="1"/>
</dbReference>
<keyword evidence="6 11" id="KW-0732">Signal</keyword>
<feature type="domain" description="Porin" evidence="12">
    <location>
        <begin position="13"/>
        <end position="325"/>
    </location>
</feature>
<name>A0A8B6X4C5_9BURK</name>
<sequence>MQVLRPARIALVVALGLAFQGSASAETSSVTLYGRVVAGLDYITKADSRADGSEAGKSVWRGASNQWNPSLLGFRGEEQLDGDLKTVFLLENGFQATKGTGNADGLFNRRAYVGFDSRQWGRLTIGKNLSISNDVYYIDPTGQQFIGTATLVRGRNWQIPNNIVEYQSPTLAGFQVGVQTSLGEQTSYPAQHRDAVSAVYRAGSAELRAIWDTSRDADGRYSDLFLTSRELTLGGAVTLGDVKLLAGWQDLAAPDAAPGAPTRGRHGWIGTNWQATRRVTVIGAAYRVVLDRDNGHANLFALGANYAFSPRTLAYFTVGTVRNSDRANFSVETTDNRPGFGASQLGSYAGFAHSF</sequence>
<evidence type="ECO:0000313" key="13">
    <source>
        <dbReference type="Proteomes" id="UP000675920"/>
    </source>
</evidence>
<accession>A0A8B6X4C5</accession>
<dbReference type="AlphaFoldDB" id="A0A8B6X4C5"/>
<dbReference type="GO" id="GO:0046930">
    <property type="term" value="C:pore complex"/>
    <property type="evidence" value="ECO:0007669"/>
    <property type="project" value="UniProtKB-KW"/>
</dbReference>
<evidence type="ECO:0000256" key="10">
    <source>
        <dbReference type="ARBA" id="ARBA00023237"/>
    </source>
</evidence>
<keyword evidence="9" id="KW-0472">Membrane</keyword>
<protein>
    <submittedName>
        <fullName evidence="14">Porin</fullName>
    </submittedName>
</protein>
<evidence type="ECO:0000256" key="7">
    <source>
        <dbReference type="ARBA" id="ARBA00023065"/>
    </source>
</evidence>
<keyword evidence="3" id="KW-0813">Transport</keyword>
<evidence type="ECO:0000313" key="14">
    <source>
        <dbReference type="RefSeq" id="WP_028311588.1"/>
    </source>
</evidence>
<feature type="chain" id="PRO_5034597558" evidence="11">
    <location>
        <begin position="26"/>
        <end position="355"/>
    </location>
</feature>
<evidence type="ECO:0000259" key="12">
    <source>
        <dbReference type="Pfam" id="PF13609"/>
    </source>
</evidence>
<dbReference type="InterPro" id="IPR023614">
    <property type="entry name" value="Porin_dom_sf"/>
</dbReference>
<reference evidence="14" key="2">
    <citation type="journal article" date="2020" name="Nat. Rev. Microbiol.">
        <title>Porins and small-molecule translocation across the outer membrane of Gram-negative bacteria.</title>
        <authorList>
            <person name="Vergalli J."/>
            <person name="Bodrenko I.V."/>
            <person name="Masi M."/>
            <person name="Moynie L."/>
            <person name="Acosta-Gutierrez S."/>
            <person name="Naismith J.H."/>
            <person name="Davin-Regli A."/>
            <person name="Ceccarelli M."/>
            <person name="van den Berg B."/>
            <person name="Winterhalter M."/>
            <person name="Pages J.M."/>
        </authorList>
    </citation>
    <scope>NUCLEOTIDE SEQUENCE</scope>
</reference>
<dbReference type="Proteomes" id="UP000675920">
    <property type="component" value="Unplaced"/>
</dbReference>
<dbReference type="GO" id="GO:0015288">
    <property type="term" value="F:porin activity"/>
    <property type="evidence" value="ECO:0007669"/>
    <property type="project" value="UniProtKB-KW"/>
</dbReference>
<keyword evidence="8" id="KW-0626">Porin</keyword>
<evidence type="ECO:0000256" key="3">
    <source>
        <dbReference type="ARBA" id="ARBA00022448"/>
    </source>
</evidence>
<keyword evidence="13" id="KW-1185">Reference proteome</keyword>
<evidence type="ECO:0000256" key="2">
    <source>
        <dbReference type="ARBA" id="ARBA00011233"/>
    </source>
</evidence>
<dbReference type="InterPro" id="IPR002299">
    <property type="entry name" value="Porin_Neis"/>
</dbReference>
<dbReference type="RefSeq" id="WP_028311588.1">
    <property type="nucleotide sequence ID" value="NZ_AXWS01000013.1"/>
</dbReference>
<dbReference type="InterPro" id="IPR050298">
    <property type="entry name" value="Gram-neg_bact_OMP"/>
</dbReference>
<dbReference type="Gene3D" id="2.40.160.10">
    <property type="entry name" value="Porin"/>
    <property type="match status" value="1"/>
</dbReference>
<evidence type="ECO:0000256" key="1">
    <source>
        <dbReference type="ARBA" id="ARBA00004571"/>
    </source>
</evidence>
<dbReference type="GO" id="GO:0006811">
    <property type="term" value="P:monoatomic ion transport"/>
    <property type="evidence" value="ECO:0007669"/>
    <property type="project" value="UniProtKB-KW"/>
</dbReference>
<reference evidence="14" key="3">
    <citation type="submission" date="2025-08" db="UniProtKB">
        <authorList>
            <consortium name="RefSeq"/>
        </authorList>
    </citation>
    <scope>IDENTIFICATION</scope>
</reference>
<proteinExistence type="predicted"/>
<dbReference type="SUPFAM" id="SSF56935">
    <property type="entry name" value="Porins"/>
    <property type="match status" value="1"/>
</dbReference>
<evidence type="ECO:0000256" key="6">
    <source>
        <dbReference type="ARBA" id="ARBA00022729"/>
    </source>
</evidence>
<dbReference type="CDD" id="cd00342">
    <property type="entry name" value="gram_neg_porins"/>
    <property type="match status" value="1"/>
</dbReference>
<dbReference type="PANTHER" id="PTHR34501">
    <property type="entry name" value="PROTEIN YDDL-RELATED"/>
    <property type="match status" value="1"/>
</dbReference>
<dbReference type="Pfam" id="PF13609">
    <property type="entry name" value="Porin_4"/>
    <property type="match status" value="1"/>
</dbReference>
<evidence type="ECO:0000256" key="11">
    <source>
        <dbReference type="SAM" id="SignalP"/>
    </source>
</evidence>
<dbReference type="GO" id="GO:0009279">
    <property type="term" value="C:cell outer membrane"/>
    <property type="evidence" value="ECO:0007669"/>
    <property type="project" value="UniProtKB-SubCell"/>
</dbReference>
<reference evidence="14" key="1">
    <citation type="journal article" date="2019" name="Subcell. Biochem.">
        <title>Outer Membrane Porins.</title>
        <authorList>
            <person name="Masi M."/>
            <person name="Winterhalter M."/>
            <person name="Pages J.M."/>
        </authorList>
    </citation>
    <scope>NUCLEOTIDE SEQUENCE</scope>
</reference>
<keyword evidence="10" id="KW-0998">Cell outer membrane</keyword>
<keyword evidence="4" id="KW-1134">Transmembrane beta strand</keyword>
<dbReference type="OrthoDB" id="8712661at2"/>
<evidence type="ECO:0000256" key="9">
    <source>
        <dbReference type="ARBA" id="ARBA00023136"/>
    </source>
</evidence>
<dbReference type="InterPro" id="IPR033900">
    <property type="entry name" value="Gram_neg_porin_domain"/>
</dbReference>